<feature type="transmembrane region" description="Helical" evidence="8">
    <location>
        <begin position="381"/>
        <end position="405"/>
    </location>
</feature>
<feature type="transmembrane region" description="Helical" evidence="8">
    <location>
        <begin position="184"/>
        <end position="201"/>
    </location>
</feature>
<dbReference type="SUPFAM" id="SSF81321">
    <property type="entry name" value="Family A G protein-coupled receptor-like"/>
    <property type="match status" value="1"/>
</dbReference>
<feature type="domain" description="G-protein coupled receptors family 1 profile" evidence="9">
    <location>
        <begin position="121"/>
        <end position="438"/>
    </location>
</feature>
<dbReference type="PANTHER" id="PTHR24238">
    <property type="entry name" value="G-PROTEIN COUPLED RECEPTOR"/>
    <property type="match status" value="1"/>
</dbReference>
<feature type="transmembrane region" description="Helical" evidence="8">
    <location>
        <begin position="142"/>
        <end position="164"/>
    </location>
</feature>
<evidence type="ECO:0000256" key="5">
    <source>
        <dbReference type="ARBA" id="ARBA00023136"/>
    </source>
</evidence>
<organism evidence="11 12">
    <name type="scientific">Helobdella robusta</name>
    <name type="common">Californian leech</name>
    <dbReference type="NCBI Taxonomy" id="6412"/>
    <lineage>
        <taxon>Eukaryota</taxon>
        <taxon>Metazoa</taxon>
        <taxon>Spiralia</taxon>
        <taxon>Lophotrochozoa</taxon>
        <taxon>Annelida</taxon>
        <taxon>Clitellata</taxon>
        <taxon>Hirudinea</taxon>
        <taxon>Rhynchobdellida</taxon>
        <taxon>Glossiphoniidae</taxon>
        <taxon>Helobdella</taxon>
    </lineage>
</organism>
<keyword evidence="2 8" id="KW-0812">Transmembrane</keyword>
<name>T1EZK7_HELRO</name>
<dbReference type="InterPro" id="IPR017452">
    <property type="entry name" value="GPCR_Rhodpsn_7TM"/>
</dbReference>
<evidence type="ECO:0000256" key="3">
    <source>
        <dbReference type="ARBA" id="ARBA00022989"/>
    </source>
</evidence>
<dbReference type="PROSITE" id="PS50262">
    <property type="entry name" value="G_PROTEIN_RECEP_F1_2"/>
    <property type="match status" value="1"/>
</dbReference>
<evidence type="ECO:0000256" key="2">
    <source>
        <dbReference type="ARBA" id="ARBA00022692"/>
    </source>
</evidence>
<dbReference type="EnsemblMetazoa" id="HelroT167619">
    <property type="protein sequence ID" value="HelroP167619"/>
    <property type="gene ID" value="HelroG167619"/>
</dbReference>
<dbReference type="GO" id="GO:0005886">
    <property type="term" value="C:plasma membrane"/>
    <property type="evidence" value="ECO:0000318"/>
    <property type="project" value="GO_Central"/>
</dbReference>
<dbReference type="CTD" id="20202007"/>
<feature type="transmembrane region" description="Helical" evidence="8">
    <location>
        <begin position="109"/>
        <end position="130"/>
    </location>
</feature>
<dbReference type="OrthoDB" id="2101615at2759"/>
<evidence type="ECO:0000259" key="9">
    <source>
        <dbReference type="PROSITE" id="PS50262"/>
    </source>
</evidence>
<evidence type="ECO:0000256" key="7">
    <source>
        <dbReference type="ARBA" id="ARBA00023224"/>
    </source>
</evidence>
<feature type="transmembrane region" description="Helical" evidence="8">
    <location>
        <begin position="417"/>
        <end position="438"/>
    </location>
</feature>
<dbReference type="PANTHER" id="PTHR24238:SF75">
    <property type="entry name" value="CHOLECYSTOKININ-LIKE RECEPTOR AT 17D1-RELATED"/>
    <property type="match status" value="1"/>
</dbReference>
<dbReference type="GeneID" id="20202007"/>
<feature type="transmembrane region" description="Helical" evidence="8">
    <location>
        <begin position="277"/>
        <end position="303"/>
    </location>
</feature>
<evidence type="ECO:0000256" key="8">
    <source>
        <dbReference type="SAM" id="Phobius"/>
    </source>
</evidence>
<keyword evidence="6" id="KW-0675">Receptor</keyword>
<keyword evidence="5 8" id="KW-0472">Membrane</keyword>
<dbReference type="CDD" id="cd00637">
    <property type="entry name" value="7tm_classA_rhodopsin-like"/>
    <property type="match status" value="1"/>
</dbReference>
<reference evidence="10 12" key="2">
    <citation type="journal article" date="2013" name="Nature">
        <title>Insights into bilaterian evolution from three spiralian genomes.</title>
        <authorList>
            <person name="Simakov O."/>
            <person name="Marletaz F."/>
            <person name="Cho S.J."/>
            <person name="Edsinger-Gonzales E."/>
            <person name="Havlak P."/>
            <person name="Hellsten U."/>
            <person name="Kuo D.H."/>
            <person name="Larsson T."/>
            <person name="Lv J."/>
            <person name="Arendt D."/>
            <person name="Savage R."/>
            <person name="Osoegawa K."/>
            <person name="de Jong P."/>
            <person name="Grimwood J."/>
            <person name="Chapman J.A."/>
            <person name="Shapiro H."/>
            <person name="Aerts A."/>
            <person name="Otillar R.P."/>
            <person name="Terry A.Y."/>
            <person name="Boore J.L."/>
            <person name="Grigoriev I.V."/>
            <person name="Lindberg D.R."/>
            <person name="Seaver E.C."/>
            <person name="Weisblat D.A."/>
            <person name="Putnam N.H."/>
            <person name="Rokhsar D.S."/>
        </authorList>
    </citation>
    <scope>NUCLEOTIDE SEQUENCE</scope>
</reference>
<reference evidence="11" key="3">
    <citation type="submission" date="2015-06" db="UniProtKB">
        <authorList>
            <consortium name="EnsemblMetazoa"/>
        </authorList>
    </citation>
    <scope>IDENTIFICATION</scope>
</reference>
<dbReference type="InParanoid" id="T1EZK7"/>
<evidence type="ECO:0000256" key="6">
    <source>
        <dbReference type="ARBA" id="ARBA00023170"/>
    </source>
</evidence>
<accession>T1EZK7</accession>
<dbReference type="EMBL" id="AMQM01002819">
    <property type="status" value="NOT_ANNOTATED_CDS"/>
    <property type="molecule type" value="Genomic_DNA"/>
</dbReference>
<proteinExistence type="predicted"/>
<gene>
    <name evidence="11" type="primary">20202007</name>
    <name evidence="10" type="ORF">HELRODRAFT_167619</name>
</gene>
<dbReference type="Gene3D" id="1.20.1070.10">
    <property type="entry name" value="Rhodopsin 7-helix transmembrane proteins"/>
    <property type="match status" value="1"/>
</dbReference>
<reference evidence="12" key="1">
    <citation type="submission" date="2012-12" db="EMBL/GenBank/DDBJ databases">
        <authorList>
            <person name="Hellsten U."/>
            <person name="Grimwood J."/>
            <person name="Chapman J.A."/>
            <person name="Shapiro H."/>
            <person name="Aerts A."/>
            <person name="Otillar R.P."/>
            <person name="Terry A.Y."/>
            <person name="Boore J.L."/>
            <person name="Simakov O."/>
            <person name="Marletaz F."/>
            <person name="Cho S.-J."/>
            <person name="Edsinger-Gonzales E."/>
            <person name="Havlak P."/>
            <person name="Kuo D.-H."/>
            <person name="Larsson T."/>
            <person name="Lv J."/>
            <person name="Arendt D."/>
            <person name="Savage R."/>
            <person name="Osoegawa K."/>
            <person name="de Jong P."/>
            <person name="Lindberg D.R."/>
            <person name="Seaver E.C."/>
            <person name="Weisblat D.A."/>
            <person name="Putnam N.H."/>
            <person name="Grigoriev I.V."/>
            <person name="Rokhsar D.S."/>
        </authorList>
    </citation>
    <scope>NUCLEOTIDE SEQUENCE</scope>
</reference>
<evidence type="ECO:0000313" key="10">
    <source>
        <dbReference type="EMBL" id="ESO11088.1"/>
    </source>
</evidence>
<dbReference type="GO" id="GO:0008188">
    <property type="term" value="F:neuropeptide receptor activity"/>
    <property type="evidence" value="ECO:0000318"/>
    <property type="project" value="GO_Central"/>
</dbReference>
<evidence type="ECO:0000313" key="12">
    <source>
        <dbReference type="Proteomes" id="UP000015101"/>
    </source>
</evidence>
<dbReference type="HOGENOM" id="CLU_712267_0_0_1"/>
<dbReference type="Pfam" id="PF00001">
    <property type="entry name" value="7tm_1"/>
    <property type="match status" value="1"/>
</dbReference>
<dbReference type="PRINTS" id="PR00237">
    <property type="entry name" value="GPCRRHODOPSN"/>
</dbReference>
<dbReference type="InterPro" id="IPR000276">
    <property type="entry name" value="GPCR_Rhodpsn"/>
</dbReference>
<keyword evidence="4" id="KW-0297">G-protein coupled receptor</keyword>
<keyword evidence="7" id="KW-0807">Transducer</keyword>
<feature type="transmembrane region" description="Helical" evidence="8">
    <location>
        <begin position="222"/>
        <end position="245"/>
    </location>
</feature>
<dbReference type="EMBL" id="KB095858">
    <property type="protein sequence ID" value="ESO11088.1"/>
    <property type="molecule type" value="Genomic_DNA"/>
</dbReference>
<comment type="subcellular location">
    <subcellularLocation>
        <location evidence="1">Membrane</location>
        <topology evidence="1">Multi-pass membrane protein</topology>
    </subcellularLocation>
</comment>
<sequence length="448" mass="50492">MGLISRNNFSSANPATTTTSAATAFLNWLSMASSSSSSNPSTAHVSSFSFHVENISNNATNVTTTTTTTTTTTRNSNHTSYISNNCGNSTMLYNEYILALDVVRYGMPVIYTLSIILSMCGNLFWIIFMWKSSKCCKSSNVILILNLAVCDFIKSTVVAPLRVIELFLSRYHSDEVDCCRSLNFFTLYLALAGFHSVVAISQERLVLICFPFHARKWFGRNVALLVILLIWTTAFVVSLPFALLYSQAITIPLTYGEVFHMCSVNFFHSDKATGARLYTLVITIFYYVIPVLIISVSYVKVFISLNKTIHNLKSNASAKYFGLKPDYGSSMRKDENSLSMIRKSSQNSIPEMKISSIRNEQLLARSSSNSTLKIIQRRRTLAQMMVVVAVCFVIFQGPIVCLYLYLSFGYRIERNAVFTLILFKWFPMVSSMINPFVYSTGWKVFRNR</sequence>
<protein>
    <recommendedName>
        <fullName evidence="9">G-protein coupled receptors family 1 profile domain-containing protein</fullName>
    </recommendedName>
</protein>
<evidence type="ECO:0000313" key="11">
    <source>
        <dbReference type="EnsemblMetazoa" id="HelroP167619"/>
    </source>
</evidence>
<keyword evidence="3 8" id="KW-1133">Transmembrane helix</keyword>
<dbReference type="KEGG" id="hro:HELRODRAFT_167619"/>
<dbReference type="eggNOG" id="KOG3656">
    <property type="taxonomic scope" value="Eukaryota"/>
</dbReference>
<dbReference type="GO" id="GO:0007218">
    <property type="term" value="P:neuropeptide signaling pathway"/>
    <property type="evidence" value="ECO:0000318"/>
    <property type="project" value="GO_Central"/>
</dbReference>
<keyword evidence="12" id="KW-1185">Reference proteome</keyword>
<evidence type="ECO:0000256" key="1">
    <source>
        <dbReference type="ARBA" id="ARBA00004141"/>
    </source>
</evidence>
<dbReference type="RefSeq" id="XP_009011357.1">
    <property type="nucleotide sequence ID" value="XM_009013109.1"/>
</dbReference>
<evidence type="ECO:0000256" key="4">
    <source>
        <dbReference type="ARBA" id="ARBA00023040"/>
    </source>
</evidence>
<dbReference type="Proteomes" id="UP000015101">
    <property type="component" value="Unassembled WGS sequence"/>
</dbReference>
<dbReference type="AlphaFoldDB" id="T1EZK7"/>